<evidence type="ECO:0000256" key="3">
    <source>
        <dbReference type="RuleBase" id="RU361196"/>
    </source>
</evidence>
<dbReference type="PANTHER" id="PTHR36306">
    <property type="entry name" value="ALPHA-AMYLASE-RELATED-RELATED"/>
    <property type="match status" value="1"/>
</dbReference>
<keyword evidence="2 3" id="KW-0119">Carbohydrate metabolism</keyword>
<dbReference type="InterPro" id="IPR052046">
    <property type="entry name" value="GH57_Enzymes"/>
</dbReference>
<dbReference type="InterPro" id="IPR004300">
    <property type="entry name" value="Glyco_hydro_57_N"/>
</dbReference>
<evidence type="ECO:0000256" key="1">
    <source>
        <dbReference type="ARBA" id="ARBA00006821"/>
    </source>
</evidence>
<keyword evidence="6" id="KW-1185">Reference proteome</keyword>
<name>A0ABN6CVU4_9GAMM</name>
<evidence type="ECO:0000313" key="6">
    <source>
        <dbReference type="Proteomes" id="UP001054820"/>
    </source>
</evidence>
<dbReference type="Pfam" id="PF03065">
    <property type="entry name" value="Glyco_hydro_57"/>
    <property type="match status" value="1"/>
</dbReference>
<accession>A0ABN6CVU4</accession>
<reference evidence="5" key="1">
    <citation type="journal article" date="2022" name="Arch. Microbiol.">
        <title>Thiomicrorhabdus immobilis sp. nov., a mesophilic sulfur-oxidizing bacterium isolated from sediment of a brackish lake in northern Japan.</title>
        <authorList>
            <person name="Kojima H."/>
            <person name="Mochizuki J."/>
            <person name="Kanda M."/>
            <person name="Watanabe T."/>
            <person name="Fukui M."/>
        </authorList>
    </citation>
    <scope>NUCLEOTIDE SEQUENCE</scope>
    <source>
        <strain evidence="5">Am19</strain>
    </source>
</reference>
<sequence length="544" mass="62418">MPWVYLHAIKDYSDMVWHLENCPEAKVVVNFAPVLLEQLDDYEQQMRAWLDNGAEMNDPLLNLVAGVTPIPKSAKEREEVVSVCQRAYAPTMINVLPHFRELLDMVRCNDSKEGLDNICVSYVNDQFFTDLLVWYHLAWMGMSVRETDYRVDALMDKKSHFTVEDQRTLMEIMTDCVASIIPRYKALMERGQIEISMTPYGHPIVPLLIDFASMRDALPDAPAPKYNGYPDGYERSKWHMEHGLKVYQQHFEAKPKGVWLSEGAISSAAVGLLDEYGFKWTASGEGVWRHSCEASCIDQHDYHSKRALYQPLQHGSQKCAMFFRDDGLSDMVGFQYKDWHPTDAANDFAQHMENIANFLGDKVEEHVVSVILDGENAWEYYFDNASHFLKEMYSKLSSHPRVEMTTFSEALESGAKIRHLPVLKSGSWVYGSFSTWIGDPDKNRGWDLLVEAKQCFDKVVKSEKLSAIDLQQATEQLAVCEGSDWFWWFGGYNPSDSVQDFDRLYRRHLKRLYQLLGETPPESLDIPISMGGGDMENAGTMRRN</sequence>
<dbReference type="InterPro" id="IPR027291">
    <property type="entry name" value="Glyco_hydro_38_N_sf"/>
</dbReference>
<comment type="similarity">
    <text evidence="1 3">Belongs to the glycosyl hydrolase 57 family.</text>
</comment>
<evidence type="ECO:0000313" key="5">
    <source>
        <dbReference type="EMBL" id="BCN92684.1"/>
    </source>
</evidence>
<proteinExistence type="inferred from homology"/>
<dbReference type="PANTHER" id="PTHR36306:SF1">
    <property type="entry name" value="ALPHA-AMYLASE-RELATED"/>
    <property type="match status" value="1"/>
</dbReference>
<dbReference type="EMBL" id="AP024202">
    <property type="protein sequence ID" value="BCN92684.1"/>
    <property type="molecule type" value="Genomic_DNA"/>
</dbReference>
<dbReference type="Proteomes" id="UP001054820">
    <property type="component" value="Chromosome"/>
</dbReference>
<dbReference type="Gene3D" id="3.20.110.10">
    <property type="entry name" value="Glycoside hydrolase 38, N terminal domain"/>
    <property type="match status" value="1"/>
</dbReference>
<feature type="domain" description="Glycoside hydrolase family 57 N-terminal" evidence="4">
    <location>
        <begin position="2"/>
        <end position="412"/>
    </location>
</feature>
<gene>
    <name evidence="5" type="ORF">THMIRHAM_04690</name>
</gene>
<dbReference type="InterPro" id="IPR011330">
    <property type="entry name" value="Glyco_hydro/deAcase_b/a-brl"/>
</dbReference>
<evidence type="ECO:0000259" key="4">
    <source>
        <dbReference type="Pfam" id="PF03065"/>
    </source>
</evidence>
<evidence type="ECO:0000256" key="2">
    <source>
        <dbReference type="ARBA" id="ARBA00023277"/>
    </source>
</evidence>
<protein>
    <recommendedName>
        <fullName evidence="4">Glycoside hydrolase family 57 N-terminal domain-containing protein</fullName>
    </recommendedName>
</protein>
<dbReference type="CDD" id="cd10796">
    <property type="entry name" value="GH57N_APU"/>
    <property type="match status" value="1"/>
</dbReference>
<dbReference type="SUPFAM" id="SSF88713">
    <property type="entry name" value="Glycoside hydrolase/deacetylase"/>
    <property type="match status" value="1"/>
</dbReference>
<organism evidence="5 6">
    <name type="scientific">Thiomicrorhabdus immobilis</name>
    <dbReference type="NCBI Taxonomy" id="2791037"/>
    <lineage>
        <taxon>Bacteria</taxon>
        <taxon>Pseudomonadati</taxon>
        <taxon>Pseudomonadota</taxon>
        <taxon>Gammaproteobacteria</taxon>
        <taxon>Thiotrichales</taxon>
        <taxon>Piscirickettsiaceae</taxon>
        <taxon>Thiomicrorhabdus</taxon>
    </lineage>
</organism>